<dbReference type="PROSITE" id="PS50011">
    <property type="entry name" value="PROTEIN_KINASE_DOM"/>
    <property type="match status" value="1"/>
</dbReference>
<sequence>MSQNHIQLHLGETSSPCDEYNTEARRHSSHFSLGHHLNPTFVQLYQLEDELGSGGYGFVMTAYHRTHGYEVAVKFIIKDKVPEHAWMDDPVAGRLPAEIVLLRNILHEGIVKCLDVFEDELYFYLAQELHGSPWQKDHSLDAQPPLLQFTSSPVSSMSTPALSPSSSEASLPASEPNTPPHSFATLPPFGGGGDYSVSHGLPKLLHAQLSVTQEYTRPECTRRASHDLFECIEQSEHKKLTEDQARYVFAQVVDAVHYLHSHGIIHRDIKDENLVIDKSLKVVKLIDFGSAIAIDLTQPAPYFNMFYGTAAYASSEVLLKKSYQAAPAEIWTLGILLSYLLAGVSPFPTARDAADGRIFLSEKVVGKISDEAMDLMRKCLDPNPESRATITEVRGHHWLQCRHAHL</sequence>
<dbReference type="SMART" id="SM00220">
    <property type="entry name" value="S_TKc"/>
    <property type="match status" value="1"/>
</dbReference>
<dbReference type="Gene3D" id="3.30.200.20">
    <property type="entry name" value="Phosphorylase Kinase, domain 1"/>
    <property type="match status" value="1"/>
</dbReference>
<dbReference type="GO" id="GO:0005524">
    <property type="term" value="F:ATP binding"/>
    <property type="evidence" value="ECO:0007669"/>
    <property type="project" value="UniProtKB-UniRule"/>
</dbReference>
<keyword evidence="10" id="KW-1185">Reference proteome</keyword>
<dbReference type="InterPro" id="IPR017348">
    <property type="entry name" value="PIM1/2/3"/>
</dbReference>
<dbReference type="AlphaFoldDB" id="A0A067T7M6"/>
<dbReference type="Gene3D" id="1.10.510.10">
    <property type="entry name" value="Transferase(Phosphotransferase) domain 1"/>
    <property type="match status" value="1"/>
</dbReference>
<feature type="region of interest" description="Disordered" evidence="7">
    <location>
        <begin position="152"/>
        <end position="186"/>
    </location>
</feature>
<dbReference type="InterPro" id="IPR008271">
    <property type="entry name" value="Ser/Thr_kinase_AS"/>
</dbReference>
<evidence type="ECO:0000256" key="3">
    <source>
        <dbReference type="PIRSR" id="PIRSR037993-1"/>
    </source>
</evidence>
<accession>A0A067T7M6</accession>
<keyword evidence="6" id="KW-0808">Transferase</keyword>
<dbReference type="PROSITE" id="PS00107">
    <property type="entry name" value="PROTEIN_KINASE_ATP"/>
    <property type="match status" value="1"/>
</dbReference>
<evidence type="ECO:0000313" key="9">
    <source>
        <dbReference type="EMBL" id="KDR75914.1"/>
    </source>
</evidence>
<dbReference type="PANTHER" id="PTHR24346">
    <property type="entry name" value="MAP/MICROTUBULE AFFINITY-REGULATING KINASE"/>
    <property type="match status" value="1"/>
</dbReference>
<dbReference type="InterPro" id="IPR017441">
    <property type="entry name" value="Protein_kinase_ATP_BS"/>
</dbReference>
<proteinExistence type="inferred from homology"/>
<evidence type="ECO:0000259" key="8">
    <source>
        <dbReference type="PROSITE" id="PS50011"/>
    </source>
</evidence>
<keyword evidence="2 4" id="KW-0067">ATP-binding</keyword>
<feature type="binding site" evidence="5">
    <location>
        <position position="78"/>
    </location>
    <ligand>
        <name>ATP</name>
        <dbReference type="ChEBI" id="CHEBI:30616"/>
    </ligand>
</feature>
<keyword evidence="6" id="KW-0723">Serine/threonine-protein kinase</keyword>
<dbReference type="GO" id="GO:0045719">
    <property type="term" value="P:negative regulation of glycogen biosynthetic process"/>
    <property type="evidence" value="ECO:0007669"/>
    <property type="project" value="TreeGrafter"/>
</dbReference>
<dbReference type="PROSITE" id="PS00108">
    <property type="entry name" value="PROTEIN_KINASE_ST"/>
    <property type="match status" value="1"/>
</dbReference>
<feature type="compositionally biased region" description="Low complexity" evidence="7">
    <location>
        <begin position="155"/>
        <end position="176"/>
    </location>
</feature>
<evidence type="ECO:0000256" key="7">
    <source>
        <dbReference type="SAM" id="MobiDB-lite"/>
    </source>
</evidence>
<dbReference type="InterPro" id="IPR000719">
    <property type="entry name" value="Prot_kinase_dom"/>
</dbReference>
<evidence type="ECO:0000256" key="6">
    <source>
        <dbReference type="RuleBase" id="RU000304"/>
    </source>
</evidence>
<dbReference type="GO" id="GO:0005634">
    <property type="term" value="C:nucleus"/>
    <property type="evidence" value="ECO:0007669"/>
    <property type="project" value="TreeGrafter"/>
</dbReference>
<dbReference type="GO" id="GO:0005829">
    <property type="term" value="C:cytosol"/>
    <property type="evidence" value="ECO:0007669"/>
    <property type="project" value="TreeGrafter"/>
</dbReference>
<evidence type="ECO:0000256" key="4">
    <source>
        <dbReference type="PIRSR" id="PIRSR037993-2"/>
    </source>
</evidence>
<dbReference type="STRING" id="685588.A0A067T7M6"/>
<evidence type="ECO:0000313" key="10">
    <source>
        <dbReference type="Proteomes" id="UP000027222"/>
    </source>
</evidence>
<feature type="active site" description="Proton acceptor" evidence="3">
    <location>
        <position position="268"/>
    </location>
</feature>
<dbReference type="GO" id="GO:0043066">
    <property type="term" value="P:negative regulation of apoptotic process"/>
    <property type="evidence" value="ECO:0007669"/>
    <property type="project" value="InterPro"/>
</dbReference>
<dbReference type="PANTHER" id="PTHR24346:SF72">
    <property type="entry name" value="CAMK PROTEIN KINASE"/>
    <property type="match status" value="1"/>
</dbReference>
<dbReference type="PIRSF" id="PIRSF037993">
    <property type="entry name" value="STPK_Pim-1"/>
    <property type="match status" value="1"/>
</dbReference>
<protein>
    <recommendedName>
        <fullName evidence="8">Protein kinase domain-containing protein</fullName>
    </recommendedName>
</protein>
<dbReference type="GO" id="GO:0035556">
    <property type="term" value="P:intracellular signal transduction"/>
    <property type="evidence" value="ECO:0007669"/>
    <property type="project" value="TreeGrafter"/>
</dbReference>
<evidence type="ECO:0000256" key="2">
    <source>
        <dbReference type="ARBA" id="ARBA00022840"/>
    </source>
</evidence>
<dbReference type="Proteomes" id="UP000027222">
    <property type="component" value="Unassembled WGS sequence"/>
</dbReference>
<dbReference type="Pfam" id="PF00069">
    <property type="entry name" value="Pkinase"/>
    <property type="match status" value="2"/>
</dbReference>
<dbReference type="OrthoDB" id="10252171at2759"/>
<dbReference type="EMBL" id="KL142380">
    <property type="protein sequence ID" value="KDR75914.1"/>
    <property type="molecule type" value="Genomic_DNA"/>
</dbReference>
<gene>
    <name evidence="9" type="ORF">GALMADRAFT_68157</name>
</gene>
<feature type="domain" description="Protein kinase" evidence="8">
    <location>
        <begin position="45"/>
        <end position="399"/>
    </location>
</feature>
<dbReference type="SUPFAM" id="SSF56112">
    <property type="entry name" value="Protein kinase-like (PK-like)"/>
    <property type="match status" value="1"/>
</dbReference>
<dbReference type="HOGENOM" id="CLU_000288_63_0_1"/>
<feature type="binding site" evidence="4">
    <location>
        <position position="227"/>
    </location>
    <ligand>
        <name>ATP</name>
        <dbReference type="ChEBI" id="CHEBI:30616"/>
    </ligand>
</feature>
<dbReference type="GO" id="GO:0004674">
    <property type="term" value="F:protein serine/threonine kinase activity"/>
    <property type="evidence" value="ECO:0007669"/>
    <property type="project" value="UniProtKB-KW"/>
</dbReference>
<evidence type="ECO:0000256" key="1">
    <source>
        <dbReference type="ARBA" id="ARBA00022741"/>
    </source>
</evidence>
<keyword evidence="6" id="KW-0418">Kinase</keyword>
<comment type="similarity">
    <text evidence="6">Belongs to the protein kinase superfamily.</text>
</comment>
<dbReference type="InterPro" id="IPR011009">
    <property type="entry name" value="Kinase-like_dom_sf"/>
</dbReference>
<reference evidence="10" key="1">
    <citation type="journal article" date="2014" name="Proc. Natl. Acad. Sci. U.S.A.">
        <title>Extensive sampling of basidiomycete genomes demonstrates inadequacy of the white-rot/brown-rot paradigm for wood decay fungi.</title>
        <authorList>
            <person name="Riley R."/>
            <person name="Salamov A.A."/>
            <person name="Brown D.W."/>
            <person name="Nagy L.G."/>
            <person name="Floudas D."/>
            <person name="Held B.W."/>
            <person name="Levasseur A."/>
            <person name="Lombard V."/>
            <person name="Morin E."/>
            <person name="Otillar R."/>
            <person name="Lindquist E.A."/>
            <person name="Sun H."/>
            <person name="LaButti K.M."/>
            <person name="Schmutz J."/>
            <person name="Jabbour D."/>
            <person name="Luo H."/>
            <person name="Baker S.E."/>
            <person name="Pisabarro A.G."/>
            <person name="Walton J.D."/>
            <person name="Blanchette R.A."/>
            <person name="Henrissat B."/>
            <person name="Martin F."/>
            <person name="Cullen D."/>
            <person name="Hibbett D.S."/>
            <person name="Grigoriev I.V."/>
        </authorList>
    </citation>
    <scope>NUCLEOTIDE SEQUENCE [LARGE SCALE GENOMIC DNA]</scope>
    <source>
        <strain evidence="10">CBS 339.88</strain>
    </source>
</reference>
<name>A0A067T7M6_GALM3</name>
<organism evidence="9 10">
    <name type="scientific">Galerina marginata (strain CBS 339.88)</name>
    <dbReference type="NCBI Taxonomy" id="685588"/>
    <lineage>
        <taxon>Eukaryota</taxon>
        <taxon>Fungi</taxon>
        <taxon>Dikarya</taxon>
        <taxon>Basidiomycota</taxon>
        <taxon>Agaricomycotina</taxon>
        <taxon>Agaricomycetes</taxon>
        <taxon>Agaricomycetidae</taxon>
        <taxon>Agaricales</taxon>
        <taxon>Agaricineae</taxon>
        <taxon>Strophariaceae</taxon>
        <taxon>Galerina</taxon>
    </lineage>
</organism>
<keyword evidence="1 5" id="KW-0547">Nucleotide-binding</keyword>
<evidence type="ECO:0000256" key="5">
    <source>
        <dbReference type="PROSITE-ProRule" id="PRU10141"/>
    </source>
</evidence>